<evidence type="ECO:0000256" key="4">
    <source>
        <dbReference type="ARBA" id="ARBA00022729"/>
    </source>
</evidence>
<comment type="similarity">
    <text evidence="2">Belongs to the 'GDSL' lipolytic enzyme family.</text>
</comment>
<feature type="signal peptide" evidence="7">
    <location>
        <begin position="1"/>
        <end position="31"/>
    </location>
</feature>
<keyword evidence="6" id="KW-0443">Lipid metabolism</keyword>
<organism evidence="8 9">
    <name type="scientific">Ceratopteris richardii</name>
    <name type="common">Triangle waterfern</name>
    <dbReference type="NCBI Taxonomy" id="49495"/>
    <lineage>
        <taxon>Eukaryota</taxon>
        <taxon>Viridiplantae</taxon>
        <taxon>Streptophyta</taxon>
        <taxon>Embryophyta</taxon>
        <taxon>Tracheophyta</taxon>
        <taxon>Polypodiopsida</taxon>
        <taxon>Polypodiidae</taxon>
        <taxon>Polypodiales</taxon>
        <taxon>Pteridineae</taxon>
        <taxon>Pteridaceae</taxon>
        <taxon>Parkerioideae</taxon>
        <taxon>Ceratopteris</taxon>
    </lineage>
</organism>
<dbReference type="AlphaFoldDB" id="A0A8T2V1T4"/>
<proteinExistence type="inferred from homology"/>
<dbReference type="CDD" id="cd01837">
    <property type="entry name" value="SGNH_plant_lipase_like"/>
    <property type="match status" value="1"/>
</dbReference>
<comment type="caution">
    <text evidence="8">The sequence shown here is derived from an EMBL/GenBank/DDBJ whole genome shotgun (WGS) entry which is preliminary data.</text>
</comment>
<evidence type="ECO:0000256" key="1">
    <source>
        <dbReference type="ARBA" id="ARBA00004613"/>
    </source>
</evidence>
<keyword evidence="9" id="KW-1185">Reference proteome</keyword>
<dbReference type="GO" id="GO:0005576">
    <property type="term" value="C:extracellular region"/>
    <property type="evidence" value="ECO:0007669"/>
    <property type="project" value="UniProtKB-SubCell"/>
</dbReference>
<evidence type="ECO:0000256" key="5">
    <source>
        <dbReference type="ARBA" id="ARBA00022801"/>
    </source>
</evidence>
<keyword evidence="3" id="KW-0964">Secreted</keyword>
<dbReference type="InterPro" id="IPR051238">
    <property type="entry name" value="GDSL_esterase/lipase"/>
</dbReference>
<dbReference type="PANTHER" id="PTHR45650">
    <property type="entry name" value="GDSL-LIKE LIPASE/ACYLHYDROLASE-RELATED"/>
    <property type="match status" value="1"/>
</dbReference>
<evidence type="ECO:0000313" key="8">
    <source>
        <dbReference type="EMBL" id="KAH7442451.1"/>
    </source>
</evidence>
<dbReference type="InterPro" id="IPR001087">
    <property type="entry name" value="GDSL"/>
</dbReference>
<name>A0A8T2V1T4_CERRI</name>
<dbReference type="Gene3D" id="3.40.50.1110">
    <property type="entry name" value="SGNH hydrolase"/>
    <property type="match status" value="1"/>
</dbReference>
<dbReference type="Pfam" id="PF00657">
    <property type="entry name" value="Lipase_GDSL"/>
    <property type="match status" value="1"/>
</dbReference>
<dbReference type="EMBL" id="CM035408">
    <property type="protein sequence ID" value="KAH7442451.1"/>
    <property type="molecule type" value="Genomic_DNA"/>
</dbReference>
<keyword evidence="6" id="KW-0442">Lipid degradation</keyword>
<accession>A0A8T2V1T4</accession>
<dbReference type="InterPro" id="IPR035669">
    <property type="entry name" value="SGNH_plant_lipase-like"/>
</dbReference>
<gene>
    <name evidence="8" type="ORF">KP509_03G089300</name>
</gene>
<evidence type="ECO:0000256" key="6">
    <source>
        <dbReference type="ARBA" id="ARBA00022963"/>
    </source>
</evidence>
<keyword evidence="5" id="KW-0378">Hydrolase</keyword>
<dbReference type="InterPro" id="IPR036514">
    <property type="entry name" value="SGNH_hydro_sf"/>
</dbReference>
<dbReference type="SUPFAM" id="SSF52266">
    <property type="entry name" value="SGNH hydrolase"/>
    <property type="match status" value="1"/>
</dbReference>
<dbReference type="OMA" id="INCYDAG"/>
<dbReference type="OrthoDB" id="1600564at2759"/>
<feature type="chain" id="PRO_5035775132" description="GDSL esterase/lipase" evidence="7">
    <location>
        <begin position="32"/>
        <end position="358"/>
    </location>
</feature>
<reference evidence="8" key="1">
    <citation type="submission" date="2021-08" db="EMBL/GenBank/DDBJ databases">
        <title>WGS assembly of Ceratopteris richardii.</title>
        <authorList>
            <person name="Marchant D.B."/>
            <person name="Chen G."/>
            <person name="Jenkins J."/>
            <person name="Shu S."/>
            <person name="Leebens-Mack J."/>
            <person name="Grimwood J."/>
            <person name="Schmutz J."/>
            <person name="Soltis P."/>
            <person name="Soltis D."/>
            <person name="Chen Z.-H."/>
        </authorList>
    </citation>
    <scope>NUCLEOTIDE SEQUENCE</scope>
    <source>
        <strain evidence="8">Whitten #5841</strain>
        <tissue evidence="8">Leaf</tissue>
    </source>
</reference>
<dbReference type="GO" id="GO:0016788">
    <property type="term" value="F:hydrolase activity, acting on ester bonds"/>
    <property type="evidence" value="ECO:0007669"/>
    <property type="project" value="InterPro"/>
</dbReference>
<sequence length="358" mass="39058">MVAIGRCVIKLAKSALTVLLLALLVSPGVRGDGLTFPAYFIFGDSLVDVGNNNYITTVARANSLPFGIDFPSGPTGRFTNGRTVPDVLCEKLSLPFPPPYLAPTTRGAAVLQGVNYASAAAGIDRLTGYNFIGRVDFSTQISWFNNTINELNQQIGQLETQQLLKSSLFSITLGANDYVNNYILKDSPASIYTPSQFLDILITEFESQLLTLNMLGARIISITSIGPIGCIPAVLARRSQNGECSEYVNNLALDFNTELQRLLTKLTTQNSGSIFIYQDGFTSVFDYISNPQKYGFKFGSTACCGAGRFNGNVLCLPIIKPCPDRDDYVFWDCYHPSDAANVLIGNQVYDNLQRILAN</sequence>
<evidence type="ECO:0008006" key="10">
    <source>
        <dbReference type="Google" id="ProtNLM"/>
    </source>
</evidence>
<protein>
    <recommendedName>
        <fullName evidence="10">GDSL esterase/lipase</fullName>
    </recommendedName>
</protein>
<keyword evidence="4 7" id="KW-0732">Signal</keyword>
<comment type="subcellular location">
    <subcellularLocation>
        <location evidence="1">Secreted</location>
    </subcellularLocation>
</comment>
<dbReference type="Proteomes" id="UP000825935">
    <property type="component" value="Chromosome 3"/>
</dbReference>
<dbReference type="GO" id="GO:0016042">
    <property type="term" value="P:lipid catabolic process"/>
    <property type="evidence" value="ECO:0007669"/>
    <property type="project" value="UniProtKB-KW"/>
</dbReference>
<evidence type="ECO:0000256" key="3">
    <source>
        <dbReference type="ARBA" id="ARBA00022525"/>
    </source>
</evidence>
<evidence type="ECO:0000256" key="2">
    <source>
        <dbReference type="ARBA" id="ARBA00008668"/>
    </source>
</evidence>
<evidence type="ECO:0000256" key="7">
    <source>
        <dbReference type="SAM" id="SignalP"/>
    </source>
</evidence>
<evidence type="ECO:0000313" key="9">
    <source>
        <dbReference type="Proteomes" id="UP000825935"/>
    </source>
</evidence>